<sequence length="166" mass="18577">MKLAISISSDNSLFATSSIKGTIIRVYNSITLQLTHQLRRGSDIAHITSSSLSFSPDNRHLALISDKSTLHLWNLSNGSRSRSTSLFHLPSLNLHSSLSPFVSSSQQYAHYNNFQESFVLAWESINTIIITSTFGRLFKFSVSYEEGDKSSLQPLDFNNFVSLLRS</sequence>
<evidence type="ECO:0000256" key="2">
    <source>
        <dbReference type="ARBA" id="ARBA00022737"/>
    </source>
</evidence>
<dbReference type="OrthoDB" id="1667587at2759"/>
<dbReference type="Proteomes" id="UP000306954">
    <property type="component" value="Unassembled WGS sequence"/>
</dbReference>
<keyword evidence="1 4" id="KW-0853">WD repeat</keyword>
<evidence type="ECO:0000256" key="4">
    <source>
        <dbReference type="PROSITE-ProRule" id="PRU00221"/>
    </source>
</evidence>
<accession>A0A4V4M7H1</accession>
<evidence type="ECO:0000256" key="1">
    <source>
        <dbReference type="ARBA" id="ARBA00022574"/>
    </source>
</evidence>
<comment type="caution">
    <text evidence="6">The sequence shown here is derived from an EMBL/GenBank/DDBJ whole genome shotgun (WGS) entry which is preliminary data.</text>
</comment>
<organism evidence="6 8">
    <name type="scientific">Wallemia ichthyophaga</name>
    <dbReference type="NCBI Taxonomy" id="245174"/>
    <lineage>
        <taxon>Eukaryota</taxon>
        <taxon>Fungi</taxon>
        <taxon>Dikarya</taxon>
        <taxon>Basidiomycota</taxon>
        <taxon>Wallemiomycotina</taxon>
        <taxon>Wallemiomycetes</taxon>
        <taxon>Wallemiales</taxon>
        <taxon>Wallemiaceae</taxon>
        <taxon>Wallemia</taxon>
    </lineage>
</organism>
<dbReference type="Gene3D" id="2.130.10.10">
    <property type="entry name" value="YVTN repeat-like/Quinoprotein amine dehydrogenase"/>
    <property type="match status" value="1"/>
</dbReference>
<evidence type="ECO:0008006" key="9">
    <source>
        <dbReference type="Google" id="ProtNLM"/>
    </source>
</evidence>
<dbReference type="AlphaFoldDB" id="A0A4V4M7H1"/>
<evidence type="ECO:0000256" key="3">
    <source>
        <dbReference type="ARBA" id="ARBA00025740"/>
    </source>
</evidence>
<dbReference type="GO" id="GO:0005737">
    <property type="term" value="C:cytoplasm"/>
    <property type="evidence" value="ECO:0007669"/>
    <property type="project" value="UniProtKB-ARBA"/>
</dbReference>
<reference evidence="7 8" key="1">
    <citation type="submission" date="2019-03" db="EMBL/GenBank/DDBJ databases">
        <title>Sequencing 23 genomes of Wallemia ichthyophaga.</title>
        <authorList>
            <person name="Gostincar C."/>
        </authorList>
    </citation>
    <scope>NUCLEOTIDE SEQUENCE [LARGE SCALE GENOMIC DNA]</scope>
    <source>
        <strain evidence="6 8">EXF-6200</strain>
        <strain evidence="5 7">EXF-8621</strain>
    </source>
</reference>
<proteinExistence type="inferred from homology"/>
<evidence type="ECO:0000313" key="7">
    <source>
        <dbReference type="Proteomes" id="UP000306954"/>
    </source>
</evidence>
<dbReference type="Pfam" id="PF21032">
    <property type="entry name" value="PROPPIN"/>
    <property type="match status" value="1"/>
</dbReference>
<name>A0A4V4M7H1_WALIC</name>
<protein>
    <recommendedName>
        <fullName evidence="9">Autophagy-related protein 18</fullName>
    </recommendedName>
</protein>
<dbReference type="PANTHER" id="PTHR11227">
    <property type="entry name" value="WD-REPEAT PROTEIN INTERACTING WITH PHOSPHOINOSIDES WIPI -RELATED"/>
    <property type="match status" value="1"/>
</dbReference>
<evidence type="ECO:0000313" key="5">
    <source>
        <dbReference type="EMBL" id="TIB16621.1"/>
    </source>
</evidence>
<dbReference type="SUPFAM" id="SSF50978">
    <property type="entry name" value="WD40 repeat-like"/>
    <property type="match status" value="1"/>
</dbReference>
<dbReference type="EMBL" id="SPOF01000003">
    <property type="protein sequence ID" value="TIB16621.1"/>
    <property type="molecule type" value="Genomic_DNA"/>
</dbReference>
<dbReference type="InterPro" id="IPR036322">
    <property type="entry name" value="WD40_repeat_dom_sf"/>
</dbReference>
<keyword evidence="2" id="KW-0677">Repeat</keyword>
<dbReference type="InterPro" id="IPR048720">
    <property type="entry name" value="PROPPIN"/>
</dbReference>
<feature type="repeat" description="WD" evidence="4">
    <location>
        <begin position="51"/>
        <end position="83"/>
    </location>
</feature>
<dbReference type="PROSITE" id="PS50082">
    <property type="entry name" value="WD_REPEATS_2"/>
    <property type="match status" value="1"/>
</dbReference>
<evidence type="ECO:0000313" key="6">
    <source>
        <dbReference type="EMBL" id="TIB43254.1"/>
    </source>
</evidence>
<gene>
    <name evidence="6" type="ORF">E3P86_00040</name>
    <name evidence="5" type="ORF">E3P90_00363</name>
</gene>
<dbReference type="InterPro" id="IPR015943">
    <property type="entry name" value="WD40/YVTN_repeat-like_dom_sf"/>
</dbReference>
<dbReference type="EMBL" id="SPOI01000001">
    <property type="protein sequence ID" value="TIB43254.1"/>
    <property type="molecule type" value="Genomic_DNA"/>
</dbReference>
<evidence type="ECO:0000313" key="8">
    <source>
        <dbReference type="Proteomes" id="UP000310689"/>
    </source>
</evidence>
<dbReference type="Proteomes" id="UP000310689">
    <property type="component" value="Unassembled WGS sequence"/>
</dbReference>
<comment type="similarity">
    <text evidence="3">Belongs to the WD repeat PROPPIN family.</text>
</comment>
<dbReference type="InterPro" id="IPR001680">
    <property type="entry name" value="WD40_rpt"/>
</dbReference>